<dbReference type="InterPro" id="IPR011001">
    <property type="entry name" value="Saposin-like"/>
</dbReference>
<keyword evidence="6 12" id="KW-0378">Hydrolase</keyword>
<evidence type="ECO:0000256" key="7">
    <source>
        <dbReference type="ARBA" id="ARBA00022833"/>
    </source>
</evidence>
<dbReference type="InterPro" id="IPR008139">
    <property type="entry name" value="SaposinB_dom"/>
</dbReference>
<dbReference type="InterPro" id="IPR011160">
    <property type="entry name" value="Sphingomy_PDE"/>
</dbReference>
<dbReference type="Pfam" id="PF19272">
    <property type="entry name" value="ASMase_C"/>
    <property type="match status" value="1"/>
</dbReference>
<evidence type="ECO:0000256" key="4">
    <source>
        <dbReference type="ARBA" id="ARBA00022723"/>
    </source>
</evidence>
<dbReference type="GO" id="GO:0005764">
    <property type="term" value="C:lysosome"/>
    <property type="evidence" value="ECO:0007669"/>
    <property type="project" value="TreeGrafter"/>
</dbReference>
<evidence type="ECO:0000256" key="9">
    <source>
        <dbReference type="ARBA" id="ARBA00023180"/>
    </source>
</evidence>
<comment type="subcellular location">
    <subcellularLocation>
        <location evidence="1">Secreted</location>
    </subcellularLocation>
</comment>
<dbReference type="EC" id="3.1.4.12" evidence="12"/>
<dbReference type="InterPro" id="IPR045473">
    <property type="entry name" value="ASM_C"/>
</dbReference>
<dbReference type="GO" id="GO:0061750">
    <property type="term" value="F:acid sphingomyelin phosphodiesterase activity"/>
    <property type="evidence" value="ECO:0007669"/>
    <property type="project" value="TreeGrafter"/>
</dbReference>
<comment type="catalytic activity">
    <reaction evidence="11">
        <text>a sphingomyelin + H2O = phosphocholine + an N-acylsphing-4-enine + H(+)</text>
        <dbReference type="Rhea" id="RHEA:19253"/>
        <dbReference type="ChEBI" id="CHEBI:15377"/>
        <dbReference type="ChEBI" id="CHEBI:15378"/>
        <dbReference type="ChEBI" id="CHEBI:17636"/>
        <dbReference type="ChEBI" id="CHEBI:52639"/>
        <dbReference type="ChEBI" id="CHEBI:295975"/>
        <dbReference type="EC" id="3.1.4.12"/>
    </reaction>
    <physiologicalReaction direction="left-to-right" evidence="11">
        <dbReference type="Rhea" id="RHEA:19254"/>
    </physiologicalReaction>
</comment>
<dbReference type="Gene3D" id="3.60.21.10">
    <property type="match status" value="1"/>
</dbReference>
<evidence type="ECO:0000256" key="3">
    <source>
        <dbReference type="ARBA" id="ARBA00022525"/>
    </source>
</evidence>
<dbReference type="InterPro" id="IPR041805">
    <property type="entry name" value="ASMase/PPN1_MPP"/>
</dbReference>
<organism evidence="17 18">
    <name type="scientific">Photinus pyralis</name>
    <name type="common">Common eastern firefly</name>
    <name type="synonym">Lampyris pyralis</name>
    <dbReference type="NCBI Taxonomy" id="7054"/>
    <lineage>
        <taxon>Eukaryota</taxon>
        <taxon>Metazoa</taxon>
        <taxon>Ecdysozoa</taxon>
        <taxon>Arthropoda</taxon>
        <taxon>Hexapoda</taxon>
        <taxon>Insecta</taxon>
        <taxon>Pterygota</taxon>
        <taxon>Neoptera</taxon>
        <taxon>Endopterygota</taxon>
        <taxon>Coleoptera</taxon>
        <taxon>Polyphaga</taxon>
        <taxon>Elateriformia</taxon>
        <taxon>Elateroidea</taxon>
        <taxon>Lampyridae</taxon>
        <taxon>Lampyrinae</taxon>
        <taxon>Photinus</taxon>
    </lineage>
</organism>
<evidence type="ECO:0000259" key="16">
    <source>
        <dbReference type="PROSITE" id="PS50015"/>
    </source>
</evidence>
<feature type="domain" description="Saposin B-type" evidence="16">
    <location>
        <begin position="69"/>
        <end position="155"/>
    </location>
</feature>
<name>A0A5N4APQ4_PHOPY</name>
<evidence type="ECO:0000256" key="10">
    <source>
        <dbReference type="ARBA" id="ARBA00023295"/>
    </source>
</evidence>
<keyword evidence="7 13" id="KW-0862">Zinc</keyword>
<feature type="binding site" evidence="13">
    <location>
        <position position="190"/>
    </location>
    <ligand>
        <name>Zn(2+)</name>
        <dbReference type="ChEBI" id="CHEBI:29105"/>
        <label>1</label>
    </ligand>
</feature>
<dbReference type="GO" id="GO:0005615">
    <property type="term" value="C:extracellular space"/>
    <property type="evidence" value="ECO:0007669"/>
    <property type="project" value="TreeGrafter"/>
</dbReference>
<feature type="disulfide bond" evidence="14">
    <location>
        <begin position="205"/>
        <end position="210"/>
    </location>
</feature>
<evidence type="ECO:0000256" key="8">
    <source>
        <dbReference type="ARBA" id="ARBA00023157"/>
    </source>
</evidence>
<feature type="binding site" evidence="13">
    <location>
        <position position="409"/>
    </location>
    <ligand>
        <name>Zn(2+)</name>
        <dbReference type="ChEBI" id="CHEBI:29105"/>
        <label>2</label>
    </ligand>
</feature>
<dbReference type="Pfam" id="PF00149">
    <property type="entry name" value="Metallophos"/>
    <property type="match status" value="1"/>
</dbReference>
<sequence>MFLIGMVSFFCLLNGIEPTKDDNWETAIREDLFQLIQTRKTSQTLRETMEKLEFRPTYRKRNLQERLLEPLECTFCKTAIGVVITTRKIGTSKDRLVSMFTNLCILSKMASEEECKGLINLNIDTILYVIDNQPSLRPSKICSILFQDLHCQDLFGREWDLGLPPYEPQAQNNIPDDIQSGSVKVLHITDLHYDSRYEVGSNADCGLCVCCQKGTVPSSESTAAGYWGDYRDCDVPWHSFLDLLTHVKEEHKDISYVYFTGDIIAHKVYDTSQTGCITDITKVYTELKNSFGDVPVYPTLGNHEPHPVNLFAPEKVDANLQTLWLFRLVAELWQAWLPADTKNTILRGGYYTVLVKPGFRIIALNSNVCATYNLWLFHDDYDPYGQLKWLIDTLLHAETQKEKVHILSHVPSGDSTCERNWGRQYAKIVNRFSHVISAQFTGHTHLDDTVIYYSHENRSQANNVAFNGGSFTTYSYLNPNYKVYDVNNRGMEVANFESWMYNMTDANQNASLKPKWYKLYDFKSAYNVSSLHPQELSNLVERMTKDKKLTQLYFRYKHRDADPMISEGCDSPCEVANICTMVTATYGNDYHCKMYTGLYWKNRYLG</sequence>
<gene>
    <name evidence="17" type="ORF">PPYR_07187</name>
</gene>
<feature type="binding site" evidence="13">
    <location>
        <position position="445"/>
    </location>
    <ligand>
        <name>Zn(2+)</name>
        <dbReference type="ChEBI" id="CHEBI:29105"/>
        <label>1</label>
    </ligand>
</feature>
<evidence type="ECO:0000256" key="13">
    <source>
        <dbReference type="PIRSR" id="PIRSR000948-1"/>
    </source>
</evidence>
<proteinExistence type="inferred from homology"/>
<dbReference type="PROSITE" id="PS50015">
    <property type="entry name" value="SAP_B"/>
    <property type="match status" value="1"/>
</dbReference>
<comment type="function">
    <text evidence="12">Converts sphingomyelin to ceramide.</text>
</comment>
<keyword evidence="5 15" id="KW-0732">Signal</keyword>
<dbReference type="SUPFAM" id="SSF56300">
    <property type="entry name" value="Metallo-dependent phosphatases"/>
    <property type="match status" value="1"/>
</dbReference>
<evidence type="ECO:0000256" key="5">
    <source>
        <dbReference type="ARBA" id="ARBA00022729"/>
    </source>
</evidence>
<evidence type="ECO:0000313" key="17">
    <source>
        <dbReference type="EMBL" id="KAB0799307.1"/>
    </source>
</evidence>
<feature type="disulfide bond" evidence="14">
    <location>
        <begin position="569"/>
        <end position="573"/>
    </location>
</feature>
<dbReference type="GO" id="GO:0016798">
    <property type="term" value="F:hydrolase activity, acting on glycosyl bonds"/>
    <property type="evidence" value="ECO:0007669"/>
    <property type="project" value="UniProtKB-KW"/>
</dbReference>
<feature type="binding site" evidence="13">
    <location>
        <position position="262"/>
    </location>
    <ligand>
        <name>Zn(2+)</name>
        <dbReference type="ChEBI" id="CHEBI:29105"/>
        <label>2</label>
    </ligand>
</feature>
<comment type="similarity">
    <text evidence="2 12">Belongs to the acid sphingomyelinase family.</text>
</comment>
<keyword evidence="8 14" id="KW-1015">Disulfide bond</keyword>
<keyword evidence="18" id="KW-1185">Reference proteome</keyword>
<dbReference type="PANTHER" id="PTHR10340">
    <property type="entry name" value="SPHINGOMYELIN PHOSPHODIESTERASE"/>
    <property type="match status" value="1"/>
</dbReference>
<dbReference type="InParanoid" id="A0A5N4APQ4"/>
<evidence type="ECO:0000313" key="18">
    <source>
        <dbReference type="Proteomes" id="UP000327044"/>
    </source>
</evidence>
<dbReference type="GO" id="GO:0046872">
    <property type="term" value="F:metal ion binding"/>
    <property type="evidence" value="ECO:0007669"/>
    <property type="project" value="UniProtKB-KW"/>
</dbReference>
<keyword evidence="9" id="KW-0325">Glycoprotein</keyword>
<evidence type="ECO:0000256" key="12">
    <source>
        <dbReference type="PIRNR" id="PIRNR000948"/>
    </source>
</evidence>
<keyword evidence="3" id="KW-0964">Secreted</keyword>
<dbReference type="OrthoDB" id="282973at2759"/>
<dbReference type="GO" id="GO:0006685">
    <property type="term" value="P:sphingomyelin catabolic process"/>
    <property type="evidence" value="ECO:0007669"/>
    <property type="project" value="UniProtKB-UniRule"/>
</dbReference>
<reference evidence="17 18" key="1">
    <citation type="journal article" date="2018" name="Elife">
        <title>Firefly genomes illuminate parallel origins of bioluminescence in beetles.</title>
        <authorList>
            <person name="Fallon T.R."/>
            <person name="Lower S.E."/>
            <person name="Chang C.H."/>
            <person name="Bessho-Uehara M."/>
            <person name="Martin G.J."/>
            <person name="Bewick A.J."/>
            <person name="Behringer M."/>
            <person name="Debat H.J."/>
            <person name="Wong I."/>
            <person name="Day J.C."/>
            <person name="Suvorov A."/>
            <person name="Silva C.J."/>
            <person name="Stanger-Hall K.F."/>
            <person name="Hall D.W."/>
            <person name="Schmitz R.J."/>
            <person name="Nelson D.R."/>
            <person name="Lewis S.M."/>
            <person name="Shigenobu S."/>
            <person name="Bybee S.M."/>
            <person name="Larracuente A.M."/>
            <person name="Oba Y."/>
            <person name="Weng J.K."/>
        </authorList>
    </citation>
    <scope>NUCLEOTIDE SEQUENCE [LARGE SCALE GENOMIC DNA]</scope>
    <source>
        <strain evidence="17">1611_PpyrPB1</strain>
        <tissue evidence="17">Whole body</tissue>
    </source>
</reference>
<dbReference type="AlphaFoldDB" id="A0A5N4APQ4"/>
<dbReference type="EMBL" id="VVIM01000005">
    <property type="protein sequence ID" value="KAB0799307.1"/>
    <property type="molecule type" value="Genomic_DNA"/>
</dbReference>
<evidence type="ECO:0000256" key="15">
    <source>
        <dbReference type="SAM" id="SignalP"/>
    </source>
</evidence>
<feature type="chain" id="PRO_5024325334" description="Sphingomyelin phosphodiesterase" evidence="15">
    <location>
        <begin position="19"/>
        <end position="606"/>
    </location>
</feature>
<feature type="signal peptide" evidence="15">
    <location>
        <begin position="1"/>
        <end position="18"/>
    </location>
</feature>
<feature type="disulfide bond" evidence="14">
    <location>
        <begin position="369"/>
        <end position="417"/>
    </location>
</feature>
<feature type="disulfide bond" evidence="14">
    <location>
        <begin position="211"/>
        <end position="233"/>
    </location>
</feature>
<keyword evidence="4 13" id="KW-0479">Metal-binding</keyword>
<feature type="binding site" evidence="13">
    <location>
        <position position="302"/>
    </location>
    <ligand>
        <name>Zn(2+)</name>
        <dbReference type="ChEBI" id="CHEBI:29105"/>
        <label>2</label>
    </ligand>
</feature>
<evidence type="ECO:0000256" key="14">
    <source>
        <dbReference type="PIRSR" id="PIRSR000948-2"/>
    </source>
</evidence>
<dbReference type="FunCoup" id="A0A5N4APQ4">
    <property type="interactions" value="48"/>
</dbReference>
<dbReference type="PANTHER" id="PTHR10340:SF29">
    <property type="entry name" value="SPHINGOMYELIN PHOSPHODIESTERASE"/>
    <property type="match status" value="1"/>
</dbReference>
<comment type="cofactor">
    <cofactor evidence="13">
        <name>Zn(2+)</name>
        <dbReference type="ChEBI" id="CHEBI:29105"/>
    </cofactor>
    <text evidence="13">Binds 2 Zn(2+) ions per subunit.</text>
</comment>
<evidence type="ECO:0000256" key="2">
    <source>
        <dbReference type="ARBA" id="ARBA00008234"/>
    </source>
</evidence>
<keyword evidence="10 12" id="KW-0326">Glycosidase</keyword>
<dbReference type="InterPro" id="IPR004843">
    <property type="entry name" value="Calcineurin-like_PHP"/>
</dbReference>
<dbReference type="InterPro" id="IPR029052">
    <property type="entry name" value="Metallo-depent_PP-like"/>
</dbReference>
<dbReference type="Proteomes" id="UP000327044">
    <property type="component" value="Unassembled WGS sequence"/>
</dbReference>
<dbReference type="SUPFAM" id="SSF47862">
    <property type="entry name" value="Saposin"/>
    <property type="match status" value="1"/>
</dbReference>
<feature type="binding site" evidence="13">
    <location>
        <position position="192"/>
    </location>
    <ligand>
        <name>Zn(2+)</name>
        <dbReference type="ChEBI" id="CHEBI:29105"/>
        <label>1</label>
    </ligand>
</feature>
<feature type="binding site" evidence="13">
    <location>
        <position position="443"/>
    </location>
    <ligand>
        <name>Zn(2+)</name>
        <dbReference type="ChEBI" id="CHEBI:29105"/>
        <label>2</label>
    </ligand>
</feature>
<accession>A0A5N4APQ4</accession>
<dbReference type="GO" id="GO:0016020">
    <property type="term" value="C:membrane"/>
    <property type="evidence" value="ECO:0007669"/>
    <property type="project" value="GOC"/>
</dbReference>
<evidence type="ECO:0000256" key="1">
    <source>
        <dbReference type="ARBA" id="ARBA00004613"/>
    </source>
</evidence>
<evidence type="ECO:0000256" key="6">
    <source>
        <dbReference type="ARBA" id="ARBA00022801"/>
    </source>
</evidence>
<dbReference type="PIRSF" id="PIRSF000948">
    <property type="entry name" value="Sphingomy_PDE"/>
    <property type="match status" value="1"/>
</dbReference>
<protein>
    <recommendedName>
        <fullName evidence="12">Sphingomyelin phosphodiesterase</fullName>
        <ecNumber evidence="12">3.1.4.12</ecNumber>
    </recommendedName>
</protein>
<feature type="binding site" evidence="13">
    <location>
        <position position="262"/>
    </location>
    <ligand>
        <name>Zn(2+)</name>
        <dbReference type="ChEBI" id="CHEBI:29105"/>
        <label>1</label>
    </ligand>
</feature>
<comment type="caution">
    <text evidence="17">The sequence shown here is derived from an EMBL/GenBank/DDBJ whole genome shotgun (WGS) entry which is preliminary data.</text>
</comment>
<dbReference type="GO" id="GO:0046513">
    <property type="term" value="P:ceramide biosynthetic process"/>
    <property type="evidence" value="ECO:0007669"/>
    <property type="project" value="TreeGrafter"/>
</dbReference>
<feature type="disulfide bond" evidence="14">
    <location>
        <begin position="104"/>
        <end position="115"/>
    </location>
</feature>
<dbReference type="CDD" id="cd00842">
    <property type="entry name" value="MPP_ASMase"/>
    <property type="match status" value="1"/>
</dbReference>
<evidence type="ECO:0000256" key="11">
    <source>
        <dbReference type="ARBA" id="ARBA00047268"/>
    </source>
</evidence>